<feature type="region of interest" description="Disordered" evidence="1">
    <location>
        <begin position="63"/>
        <end position="89"/>
    </location>
</feature>
<dbReference type="Proteomes" id="UP000226431">
    <property type="component" value="Unassembled WGS sequence"/>
</dbReference>
<name>A0A2C5YVZ7_9HYPO</name>
<dbReference type="AlphaFoldDB" id="A0A2C5YVZ7"/>
<feature type="compositionally biased region" description="Low complexity" evidence="1">
    <location>
        <begin position="68"/>
        <end position="89"/>
    </location>
</feature>
<dbReference type="EMBL" id="NJES01000475">
    <property type="protein sequence ID" value="PHH71793.1"/>
    <property type="molecule type" value="Genomic_DNA"/>
</dbReference>
<evidence type="ECO:0000313" key="2">
    <source>
        <dbReference type="EMBL" id="PHH71793.1"/>
    </source>
</evidence>
<evidence type="ECO:0000256" key="1">
    <source>
        <dbReference type="SAM" id="MobiDB-lite"/>
    </source>
</evidence>
<sequence>MDGSSIPSSSPHIIHHARPLLEVPPSRSLPAAALVRRLSRAGISAASNALSFFPLAPSPSLASRLPHTTHSTQHTTHNTLPQRRQRPPGQRRIFSSQSYFFRSVSPDYSLTTTIRSSLPLPSSPRHSRALDARPYDSSLTLPNLVLEHGCDFARRHPSLVSTPSFHPVALVRASILAAIVIRPIPP</sequence>
<protein>
    <submittedName>
        <fullName evidence="2">Uncharacterized protein</fullName>
    </submittedName>
</protein>
<accession>A0A2C5YVZ7</accession>
<keyword evidence="3" id="KW-1185">Reference proteome</keyword>
<proteinExistence type="predicted"/>
<evidence type="ECO:0000313" key="3">
    <source>
        <dbReference type="Proteomes" id="UP000226431"/>
    </source>
</evidence>
<gene>
    <name evidence="2" type="ORF">CDD80_4984</name>
</gene>
<organism evidence="2 3">
    <name type="scientific">Ophiocordyceps camponoti-rufipedis</name>
    <dbReference type="NCBI Taxonomy" id="2004952"/>
    <lineage>
        <taxon>Eukaryota</taxon>
        <taxon>Fungi</taxon>
        <taxon>Dikarya</taxon>
        <taxon>Ascomycota</taxon>
        <taxon>Pezizomycotina</taxon>
        <taxon>Sordariomycetes</taxon>
        <taxon>Hypocreomycetidae</taxon>
        <taxon>Hypocreales</taxon>
        <taxon>Ophiocordycipitaceae</taxon>
        <taxon>Ophiocordyceps</taxon>
    </lineage>
</organism>
<comment type="caution">
    <text evidence="2">The sequence shown here is derived from an EMBL/GenBank/DDBJ whole genome shotgun (WGS) entry which is preliminary data.</text>
</comment>
<reference evidence="2 3" key="1">
    <citation type="submission" date="2017-06" db="EMBL/GenBank/DDBJ databases">
        <title>Ant-infecting Ophiocordyceps genomes reveal a high diversity of potential behavioral manipulation genes and a possible major role for enterotoxins.</title>
        <authorList>
            <person name="De Bekker C."/>
            <person name="Evans H.C."/>
            <person name="Brachmann A."/>
            <person name="Hughes D.P."/>
        </authorList>
    </citation>
    <scope>NUCLEOTIDE SEQUENCE [LARGE SCALE GENOMIC DNA]</scope>
    <source>
        <strain evidence="2 3">Map16</strain>
    </source>
</reference>